<dbReference type="PANTHER" id="PTHR32432">
    <property type="entry name" value="CELL DIVISION PROTEIN FTSA-RELATED"/>
    <property type="match status" value="1"/>
</dbReference>
<evidence type="ECO:0000313" key="3">
    <source>
        <dbReference type="Proteomes" id="UP000218899"/>
    </source>
</evidence>
<accession>A0A1B4V9Z7</accession>
<dbReference type="NCBIfam" id="TIGR01175">
    <property type="entry name" value="pilM"/>
    <property type="match status" value="1"/>
</dbReference>
<dbReference type="Gene3D" id="3.30.420.40">
    <property type="match status" value="2"/>
</dbReference>
<dbReference type="Gene3D" id="3.30.1490.300">
    <property type="match status" value="1"/>
</dbReference>
<dbReference type="SUPFAM" id="SSF53067">
    <property type="entry name" value="Actin-like ATPase domain"/>
    <property type="match status" value="2"/>
</dbReference>
<dbReference type="Pfam" id="PF11104">
    <property type="entry name" value="PilM_2"/>
    <property type="match status" value="1"/>
</dbReference>
<dbReference type="CDD" id="cd24049">
    <property type="entry name" value="ASKHA_NBD_PilM"/>
    <property type="match status" value="1"/>
</dbReference>
<dbReference type="KEGG" id="sva:SVA_0049"/>
<dbReference type="InterPro" id="IPR043129">
    <property type="entry name" value="ATPase_NBD"/>
</dbReference>
<dbReference type="AlphaFoldDB" id="A0A1B4V9Z7"/>
<proteinExistence type="predicted"/>
<keyword evidence="3" id="KW-1185">Reference proteome</keyword>
<organism evidence="2 3">
    <name type="scientific">Sulfurifustis variabilis</name>
    <dbReference type="NCBI Taxonomy" id="1675686"/>
    <lineage>
        <taxon>Bacteria</taxon>
        <taxon>Pseudomonadati</taxon>
        <taxon>Pseudomonadota</taxon>
        <taxon>Gammaproteobacteria</taxon>
        <taxon>Acidiferrobacterales</taxon>
        <taxon>Acidiferrobacteraceae</taxon>
        <taxon>Sulfurifustis</taxon>
    </lineage>
</organism>
<dbReference type="Proteomes" id="UP000218899">
    <property type="component" value="Chromosome"/>
</dbReference>
<dbReference type="SMART" id="SM00842">
    <property type="entry name" value="FtsA"/>
    <property type="match status" value="1"/>
</dbReference>
<dbReference type="PIRSF" id="PIRSF019169">
    <property type="entry name" value="PilM"/>
    <property type="match status" value="1"/>
</dbReference>
<dbReference type="RefSeq" id="WP_096457107.1">
    <property type="nucleotide sequence ID" value="NZ_AP014936.1"/>
</dbReference>
<evidence type="ECO:0000259" key="1">
    <source>
        <dbReference type="SMART" id="SM00842"/>
    </source>
</evidence>
<dbReference type="InterPro" id="IPR005883">
    <property type="entry name" value="PilM"/>
</dbReference>
<evidence type="ECO:0000313" key="2">
    <source>
        <dbReference type="EMBL" id="BAU46631.1"/>
    </source>
</evidence>
<dbReference type="EMBL" id="AP014936">
    <property type="protein sequence ID" value="BAU46631.1"/>
    <property type="molecule type" value="Genomic_DNA"/>
</dbReference>
<protein>
    <submittedName>
        <fullName evidence="2">Pilus assembly protein PilM</fullName>
    </submittedName>
</protein>
<name>A0A1B4V9Z7_9GAMM</name>
<dbReference type="GO" id="GO:0051301">
    <property type="term" value="P:cell division"/>
    <property type="evidence" value="ECO:0007669"/>
    <property type="project" value="InterPro"/>
</dbReference>
<feature type="domain" description="SHS2" evidence="1">
    <location>
        <begin position="16"/>
        <end position="185"/>
    </location>
</feature>
<dbReference type="InterPro" id="IPR003494">
    <property type="entry name" value="SHS2_FtsA"/>
</dbReference>
<sequence>MRGLADVLFKKRRQPLVGIDISSSAVKVLELAKDGEHFRVERYAVEPLPQNAVVEHAIAEVEQVAQAVERAVKRSGTRCKHAAVAVPAAHVITKLLKMPAKMTDQERQAQIEMEADHYIPYPLDEVNLDYCVLPVADPSATETDVLMAACRKEVVDDYVAVIQGPGLTPTVVDVETYAMENAYALIASQMPGAGQEKTVAVVDIGAMATTINVMHNNRSVYTRDHTFGGRQLTEEIQRRYGLSYEEAGLAKKQGGLPDNYQTDVLRPFMEAMCQEIMRALQFFYSSSPFNSVDQLLLAGGCAQIPGIDELVAARIGVPAMVANPFASMSLASRVKPQLLGNDAPSLMISCGLALRSFDA</sequence>
<dbReference type="OrthoDB" id="9773403at2"/>
<reference evidence="2 3" key="1">
    <citation type="submission" date="2015-08" db="EMBL/GenBank/DDBJ databases">
        <title>Complete genome sequence of Sulfurifustis variabilis.</title>
        <authorList>
            <person name="Miura A."/>
            <person name="Kojima H."/>
            <person name="Fukui M."/>
        </authorList>
    </citation>
    <scope>NUCLEOTIDE SEQUENCE [LARGE SCALE GENOMIC DNA]</scope>
    <source>
        <strain evidence="3">skN76</strain>
    </source>
</reference>
<dbReference type="InterPro" id="IPR050696">
    <property type="entry name" value="FtsA/MreB"/>
</dbReference>
<gene>
    <name evidence="2" type="ORF">SVA_0049</name>
</gene>
<dbReference type="PANTHER" id="PTHR32432:SF3">
    <property type="entry name" value="ETHANOLAMINE UTILIZATION PROTEIN EUTJ"/>
    <property type="match status" value="1"/>
</dbReference>